<feature type="domain" description="Post-SET" evidence="2">
    <location>
        <begin position="34"/>
        <end position="50"/>
    </location>
</feature>
<evidence type="ECO:0000313" key="3">
    <source>
        <dbReference type="EMBL" id="KKK80550.1"/>
    </source>
</evidence>
<comment type="caution">
    <text evidence="3">The sequence shown here is derived from an EMBL/GenBank/DDBJ whole genome shotgun (WGS) entry which is preliminary data.</text>
</comment>
<evidence type="ECO:0000256" key="1">
    <source>
        <dbReference type="SAM" id="Phobius"/>
    </source>
</evidence>
<dbReference type="InterPro" id="IPR003616">
    <property type="entry name" value="Post-SET_dom"/>
</dbReference>
<proteinExistence type="predicted"/>
<organism evidence="3">
    <name type="scientific">marine sediment metagenome</name>
    <dbReference type="NCBI Taxonomy" id="412755"/>
    <lineage>
        <taxon>unclassified sequences</taxon>
        <taxon>metagenomes</taxon>
        <taxon>ecological metagenomes</taxon>
    </lineage>
</organism>
<accession>A0A0F8Z3C5</accession>
<keyword evidence="1" id="KW-1133">Transmembrane helix</keyword>
<dbReference type="PROSITE" id="PS50868">
    <property type="entry name" value="POST_SET"/>
    <property type="match status" value="1"/>
</dbReference>
<name>A0A0F8Z3C5_9ZZZZ</name>
<dbReference type="EMBL" id="LAZR01053529">
    <property type="protein sequence ID" value="KKK80550.1"/>
    <property type="molecule type" value="Genomic_DNA"/>
</dbReference>
<protein>
    <recommendedName>
        <fullName evidence="2">Post-SET domain-containing protein</fullName>
    </recommendedName>
</protein>
<sequence>MPELNGTLVMVAIAFFFVGVVGFLLVNNWWDSRKKATCECGDPNCEGHDAE</sequence>
<keyword evidence="1" id="KW-0472">Membrane</keyword>
<evidence type="ECO:0000259" key="2">
    <source>
        <dbReference type="PROSITE" id="PS50868"/>
    </source>
</evidence>
<keyword evidence="1" id="KW-0812">Transmembrane</keyword>
<dbReference type="AlphaFoldDB" id="A0A0F8Z3C5"/>
<reference evidence="3" key="1">
    <citation type="journal article" date="2015" name="Nature">
        <title>Complex archaea that bridge the gap between prokaryotes and eukaryotes.</title>
        <authorList>
            <person name="Spang A."/>
            <person name="Saw J.H."/>
            <person name="Jorgensen S.L."/>
            <person name="Zaremba-Niedzwiedzka K."/>
            <person name="Martijn J."/>
            <person name="Lind A.E."/>
            <person name="van Eijk R."/>
            <person name="Schleper C."/>
            <person name="Guy L."/>
            <person name="Ettema T.J."/>
        </authorList>
    </citation>
    <scope>NUCLEOTIDE SEQUENCE</scope>
</reference>
<feature type="transmembrane region" description="Helical" evidence="1">
    <location>
        <begin position="6"/>
        <end position="26"/>
    </location>
</feature>
<gene>
    <name evidence="3" type="ORF">LCGC14_2822340</name>
</gene>